<comment type="cofactor">
    <cofactor evidence="1">
        <name>Fe(2+)</name>
        <dbReference type="ChEBI" id="CHEBI:29033"/>
    </cofactor>
</comment>
<keyword evidence="4" id="KW-0560">Oxidoreductase</keyword>
<evidence type="ECO:0000256" key="4">
    <source>
        <dbReference type="ARBA" id="ARBA00023002"/>
    </source>
</evidence>
<dbReference type="EMBL" id="UINC01002819">
    <property type="protein sequence ID" value="SVA00603.1"/>
    <property type="molecule type" value="Genomic_DNA"/>
</dbReference>
<evidence type="ECO:0000256" key="5">
    <source>
        <dbReference type="ARBA" id="ARBA00023004"/>
    </source>
</evidence>
<accession>A0A381SHC0</accession>
<comment type="similarity">
    <text evidence="2">Belongs to the carotenoid oxygenase family.</text>
</comment>
<dbReference type="PANTHER" id="PTHR10543:SF89">
    <property type="entry name" value="CAROTENOID 9,10(9',10')-CLEAVAGE DIOXYGENASE 1"/>
    <property type="match status" value="1"/>
</dbReference>
<dbReference type="GO" id="GO:0016121">
    <property type="term" value="P:carotene catabolic process"/>
    <property type="evidence" value="ECO:0007669"/>
    <property type="project" value="TreeGrafter"/>
</dbReference>
<sequence>MTLPIAGLGLTGCSPNTSNRYLEGNFAPVLAESTVTSLDVTGIIPGELAGRFVRNGPNPDDDPGGSRYHWFVGRGMVHGVRLDAGGAMWYRNRYVASPSGQTPNTSVIGHAGKTLAIVESGGLPVELDYDLTSVNDELKMGGGFSAHPQLDPDTGELHAICYDWAALRDHVRYVVIDAAGVLKSETKIALPGMTMIHNMSITQHYAVIYDLPVTLSFLALGTGSSFPFRWNDEYEARIGLLPRDGEDRDIIWSSVKPNYAYHPMNAYEDSEGRVVIDVVRYDKMFESDTNGPFGDSLPRLDRWTINPVSQTVSEEIVDERPLEFPRCHPDLNGKPYRFGYSVAAQYDGFPAIYKHDVQKGVATQFSFNSGQHGAEPVFIPGESARSEDDGFLMTYVYDTNRDASDLAIFDAQDLERGPVATVHLPVRVPYGFHGNWIPDHSESAATA</sequence>
<evidence type="ECO:0000313" key="6">
    <source>
        <dbReference type="EMBL" id="SVA00603.1"/>
    </source>
</evidence>
<name>A0A381SHC0_9ZZZZ</name>
<evidence type="ECO:0000256" key="1">
    <source>
        <dbReference type="ARBA" id="ARBA00001954"/>
    </source>
</evidence>
<evidence type="ECO:0000256" key="3">
    <source>
        <dbReference type="ARBA" id="ARBA00022723"/>
    </source>
</evidence>
<dbReference type="GO" id="GO:0046872">
    <property type="term" value="F:metal ion binding"/>
    <property type="evidence" value="ECO:0007669"/>
    <property type="project" value="UniProtKB-KW"/>
</dbReference>
<proteinExistence type="inferred from homology"/>
<gene>
    <name evidence="6" type="ORF">METZ01_LOCUS53457</name>
</gene>
<evidence type="ECO:0008006" key="7">
    <source>
        <dbReference type="Google" id="ProtNLM"/>
    </source>
</evidence>
<keyword evidence="5" id="KW-0408">Iron</keyword>
<dbReference type="AlphaFoldDB" id="A0A381SHC0"/>
<reference evidence="6" key="1">
    <citation type="submission" date="2018-05" db="EMBL/GenBank/DDBJ databases">
        <authorList>
            <person name="Lanie J.A."/>
            <person name="Ng W.-L."/>
            <person name="Kazmierczak K.M."/>
            <person name="Andrzejewski T.M."/>
            <person name="Davidsen T.M."/>
            <person name="Wayne K.J."/>
            <person name="Tettelin H."/>
            <person name="Glass J.I."/>
            <person name="Rusch D."/>
            <person name="Podicherti R."/>
            <person name="Tsui H.-C.T."/>
            <person name="Winkler M.E."/>
        </authorList>
    </citation>
    <scope>NUCLEOTIDE SEQUENCE</scope>
</reference>
<protein>
    <recommendedName>
        <fullName evidence="7">Dioxygenase</fullName>
    </recommendedName>
</protein>
<evidence type="ECO:0000256" key="2">
    <source>
        <dbReference type="ARBA" id="ARBA00006787"/>
    </source>
</evidence>
<dbReference type="Pfam" id="PF03055">
    <property type="entry name" value="RPE65"/>
    <property type="match status" value="2"/>
</dbReference>
<dbReference type="PANTHER" id="PTHR10543">
    <property type="entry name" value="BETA-CAROTENE DIOXYGENASE"/>
    <property type="match status" value="1"/>
</dbReference>
<organism evidence="6">
    <name type="scientific">marine metagenome</name>
    <dbReference type="NCBI Taxonomy" id="408172"/>
    <lineage>
        <taxon>unclassified sequences</taxon>
        <taxon>metagenomes</taxon>
        <taxon>ecological metagenomes</taxon>
    </lineage>
</organism>
<keyword evidence="3" id="KW-0479">Metal-binding</keyword>
<dbReference type="InterPro" id="IPR004294">
    <property type="entry name" value="Carotenoid_Oase"/>
</dbReference>
<dbReference type="GO" id="GO:0010436">
    <property type="term" value="F:carotenoid dioxygenase activity"/>
    <property type="evidence" value="ECO:0007669"/>
    <property type="project" value="TreeGrafter"/>
</dbReference>